<protein>
    <submittedName>
        <fullName evidence="1">Uncharacterized protein</fullName>
    </submittedName>
</protein>
<name>A0A7D9J0Q6_PARCT</name>
<evidence type="ECO:0000313" key="2">
    <source>
        <dbReference type="Proteomes" id="UP001152795"/>
    </source>
</evidence>
<dbReference type="Proteomes" id="UP001152795">
    <property type="component" value="Unassembled WGS sequence"/>
</dbReference>
<keyword evidence="2" id="KW-1185">Reference proteome</keyword>
<comment type="caution">
    <text evidence="1">The sequence shown here is derived from an EMBL/GenBank/DDBJ whole genome shotgun (WGS) entry which is preliminary data.</text>
</comment>
<evidence type="ECO:0000313" key="1">
    <source>
        <dbReference type="EMBL" id="CAB4019519.1"/>
    </source>
</evidence>
<gene>
    <name evidence="1" type="ORF">PACLA_8A076337</name>
</gene>
<reference evidence="1" key="1">
    <citation type="submission" date="2020-04" db="EMBL/GenBank/DDBJ databases">
        <authorList>
            <person name="Alioto T."/>
            <person name="Alioto T."/>
            <person name="Gomez Garrido J."/>
        </authorList>
    </citation>
    <scope>NUCLEOTIDE SEQUENCE</scope>
    <source>
        <strain evidence="1">A484AB</strain>
    </source>
</reference>
<sequence length="119" mass="13413">MNNIIIIIGTVAAVVVAIITAMLIAGCFLFGRKQGEENRRDIRNIRNAAYQSDNRYIRELPPVPEYDVGYQLPIECLQHGSPIDALNMYDNPSNEVPDESPYVIMPEELLSKRSYSEIA</sequence>
<dbReference type="EMBL" id="CACRXK020010505">
    <property type="protein sequence ID" value="CAB4019519.1"/>
    <property type="molecule type" value="Genomic_DNA"/>
</dbReference>
<dbReference type="AlphaFoldDB" id="A0A7D9J0Q6"/>
<proteinExistence type="predicted"/>
<accession>A0A7D9J0Q6</accession>
<organism evidence="1 2">
    <name type="scientific">Paramuricea clavata</name>
    <name type="common">Red gorgonian</name>
    <name type="synonym">Violescent sea-whip</name>
    <dbReference type="NCBI Taxonomy" id="317549"/>
    <lineage>
        <taxon>Eukaryota</taxon>
        <taxon>Metazoa</taxon>
        <taxon>Cnidaria</taxon>
        <taxon>Anthozoa</taxon>
        <taxon>Octocorallia</taxon>
        <taxon>Malacalcyonacea</taxon>
        <taxon>Plexauridae</taxon>
        <taxon>Paramuricea</taxon>
    </lineage>
</organism>